<dbReference type="AlphaFoldDB" id="A0A0G4L6V5"/>
<organism evidence="2 3">
    <name type="scientific">Verticillium longisporum</name>
    <name type="common">Verticillium dahliae var. longisporum</name>
    <dbReference type="NCBI Taxonomy" id="100787"/>
    <lineage>
        <taxon>Eukaryota</taxon>
        <taxon>Fungi</taxon>
        <taxon>Dikarya</taxon>
        <taxon>Ascomycota</taxon>
        <taxon>Pezizomycotina</taxon>
        <taxon>Sordariomycetes</taxon>
        <taxon>Hypocreomycetidae</taxon>
        <taxon>Glomerellales</taxon>
        <taxon>Plectosphaerellaceae</taxon>
        <taxon>Verticillium</taxon>
    </lineage>
</organism>
<sequence>MARAHKQQRVQAGYVIAAHETRVERTSEIRGDLRGATSSLGSLWISTGPREASTWECRIRDMDFQGPEHPMTPWDSLIFHSAQFHQRPMRPGVMCACQSYPPSPGLVPVPLVEPIAPRKKVAQRRRASTLKRLEGTPGRGRANSGTGPREASTWECRIRDMDFQGPAHPMTPWDSLIFHSAQFHQRLMRSGVMCACQSYPV</sequence>
<proteinExistence type="predicted"/>
<dbReference type="Proteomes" id="UP000044602">
    <property type="component" value="Unassembled WGS sequence"/>
</dbReference>
<reference evidence="2 3" key="1">
    <citation type="submission" date="2015-05" db="EMBL/GenBank/DDBJ databases">
        <authorList>
            <person name="Wang D.B."/>
            <person name="Wang M."/>
        </authorList>
    </citation>
    <scope>NUCLEOTIDE SEQUENCE [LARGE SCALE GENOMIC DNA]</scope>
    <source>
        <strain evidence="2">VL1</strain>
    </source>
</reference>
<protein>
    <submittedName>
        <fullName evidence="2">Uncharacterized protein</fullName>
    </submittedName>
</protein>
<evidence type="ECO:0000313" key="3">
    <source>
        <dbReference type="Proteomes" id="UP000044602"/>
    </source>
</evidence>
<keyword evidence="3" id="KW-1185">Reference proteome</keyword>
<accession>A0A0G4L6V5</accession>
<feature type="region of interest" description="Disordered" evidence="1">
    <location>
        <begin position="123"/>
        <end position="151"/>
    </location>
</feature>
<name>A0A0G4L6V5_VERLO</name>
<dbReference type="EMBL" id="CVQH01008557">
    <property type="protein sequence ID" value="CRK17440.1"/>
    <property type="molecule type" value="Genomic_DNA"/>
</dbReference>
<gene>
    <name evidence="2" type="ORF">BN1708_012048</name>
</gene>
<evidence type="ECO:0000313" key="2">
    <source>
        <dbReference type="EMBL" id="CRK17440.1"/>
    </source>
</evidence>
<evidence type="ECO:0000256" key="1">
    <source>
        <dbReference type="SAM" id="MobiDB-lite"/>
    </source>
</evidence>